<gene>
    <name evidence="1" type="ORF">AKJ42_01710</name>
</gene>
<dbReference type="InterPro" id="IPR011004">
    <property type="entry name" value="Trimer_LpxA-like_sf"/>
</dbReference>
<dbReference type="InterPro" id="IPR047324">
    <property type="entry name" value="LbH_gamma_CA-like"/>
</dbReference>
<dbReference type="Gene3D" id="2.160.10.10">
    <property type="entry name" value="Hexapeptide repeat proteins"/>
    <property type="match status" value="1"/>
</dbReference>
<dbReference type="EMBL" id="LHXW01000013">
    <property type="protein sequence ID" value="KXB00113.1"/>
    <property type="molecule type" value="Genomic_DNA"/>
</dbReference>
<organism evidence="1 2">
    <name type="scientific">candidate division MSBL1 archaeon SCGC-AAA261C02</name>
    <dbReference type="NCBI Taxonomy" id="1698272"/>
    <lineage>
        <taxon>Archaea</taxon>
        <taxon>Methanobacteriati</taxon>
        <taxon>Methanobacteriota</taxon>
        <taxon>candidate division MSBL1</taxon>
    </lineage>
</organism>
<accession>A0A133V0Y4</accession>
<dbReference type="Proteomes" id="UP000070520">
    <property type="component" value="Unassembled WGS sequence"/>
</dbReference>
<dbReference type="Pfam" id="PF21711">
    <property type="entry name" value="DCTN5"/>
    <property type="match status" value="1"/>
</dbReference>
<dbReference type="CDD" id="cd04645">
    <property type="entry name" value="LbH_gamma_CA_like"/>
    <property type="match status" value="1"/>
</dbReference>
<dbReference type="PANTHER" id="PTHR13061">
    <property type="entry name" value="DYNACTIN SUBUNIT P25"/>
    <property type="match status" value="1"/>
</dbReference>
<evidence type="ECO:0000313" key="1">
    <source>
        <dbReference type="EMBL" id="KXB00113.1"/>
    </source>
</evidence>
<dbReference type="InterPro" id="IPR050484">
    <property type="entry name" value="Transf_Hexapept/Carb_Anhydrase"/>
</dbReference>
<sequence>MITEFEGKTPQVHETAFVHPRATVIGDVEIGKHSSVWPGAVVRADFGKVRIGDYTCVQDNTVIHPADSYTEEGPKYIPVEIGDRVIVGHRSLVHGAKIEDECIVGGGAIVFNEAIVKKNSLVGMGAVVLKETEVQPRTIVVGIPARPLRKLNDSEIERIRIQAENYAELASRYREAGSE</sequence>
<reference evidence="1 2" key="1">
    <citation type="journal article" date="2016" name="Sci. Rep.">
        <title>Metabolic traits of an uncultured archaeal lineage -MSBL1- from brine pools of the Red Sea.</title>
        <authorList>
            <person name="Mwirichia R."/>
            <person name="Alam I."/>
            <person name="Rashid M."/>
            <person name="Vinu M."/>
            <person name="Ba-Alawi W."/>
            <person name="Anthony Kamau A."/>
            <person name="Kamanda Ngugi D."/>
            <person name="Goker M."/>
            <person name="Klenk H.P."/>
            <person name="Bajic V."/>
            <person name="Stingl U."/>
        </authorList>
    </citation>
    <scope>NUCLEOTIDE SEQUENCE [LARGE SCALE GENOMIC DNA]</scope>
    <source>
        <strain evidence="1">SCGC-AAA261C02</strain>
    </source>
</reference>
<evidence type="ECO:0008006" key="3">
    <source>
        <dbReference type="Google" id="ProtNLM"/>
    </source>
</evidence>
<keyword evidence="2" id="KW-1185">Reference proteome</keyword>
<dbReference type="AlphaFoldDB" id="A0A133V0Y4"/>
<proteinExistence type="predicted"/>
<comment type="caution">
    <text evidence="1">The sequence shown here is derived from an EMBL/GenBank/DDBJ whole genome shotgun (WGS) entry which is preliminary data.</text>
</comment>
<dbReference type="PANTHER" id="PTHR13061:SF29">
    <property type="entry name" value="GAMMA CARBONIC ANHYDRASE-LIKE 1, MITOCHONDRIAL-RELATED"/>
    <property type="match status" value="1"/>
</dbReference>
<evidence type="ECO:0000313" key="2">
    <source>
        <dbReference type="Proteomes" id="UP000070520"/>
    </source>
</evidence>
<name>A0A133V0Y4_9EURY</name>
<dbReference type="SUPFAM" id="SSF51161">
    <property type="entry name" value="Trimeric LpxA-like enzymes"/>
    <property type="match status" value="1"/>
</dbReference>
<protein>
    <recommendedName>
        <fullName evidence="3">Acetyltransferase</fullName>
    </recommendedName>
</protein>